<evidence type="ECO:0000313" key="2">
    <source>
        <dbReference type="EMBL" id="AWV47137.1"/>
    </source>
</evidence>
<gene>
    <name evidence="2" type="ORF">DIJ64_00750</name>
</gene>
<accession>A0AAD0P635</accession>
<evidence type="ECO:0000313" key="3">
    <source>
        <dbReference type="Proteomes" id="UP000249682"/>
    </source>
</evidence>
<feature type="region of interest" description="Disordered" evidence="1">
    <location>
        <begin position="39"/>
        <end position="62"/>
    </location>
</feature>
<dbReference type="EMBL" id="CP029543">
    <property type="protein sequence ID" value="AWV47137.1"/>
    <property type="molecule type" value="Genomic_DNA"/>
</dbReference>
<evidence type="ECO:0000256" key="1">
    <source>
        <dbReference type="SAM" id="MobiDB-lite"/>
    </source>
</evidence>
<sequence>MLVIVLTFDFVEGVSAVWVQVNGVVVNYPGWQKIKTNPTPGRRHLFSHQGGRPNGQLEAELK</sequence>
<proteinExistence type="predicted"/>
<reference evidence="2 3" key="1">
    <citation type="submission" date="2018-05" db="EMBL/GenBank/DDBJ databases">
        <title>Evolution of small genomes with special reference to Mycobacterium leprae.</title>
        <authorList>
            <person name="Mohanty P.S."/>
            <person name="Bansal A.K."/>
            <person name="Gupta U.D."/>
            <person name="Naaz F."/>
            <person name="Dwivedi V.D."/>
            <person name="Singh H."/>
            <person name="Gupta G."/>
            <person name="Sharma S."/>
            <person name="Arora M."/>
        </authorList>
    </citation>
    <scope>NUCLEOTIDE SEQUENCE [LARGE SCALE GENOMIC DNA]</scope>
    <source>
        <strain evidence="2 3">MRHRU-235-G</strain>
    </source>
</reference>
<dbReference type="Proteomes" id="UP000249682">
    <property type="component" value="Chromosome"/>
</dbReference>
<protein>
    <submittedName>
        <fullName evidence="2">Uncharacterized protein</fullName>
    </submittedName>
</protein>
<name>A0AAD0P635_MYCLR</name>
<dbReference type="AlphaFoldDB" id="A0AAD0P635"/>
<organism evidence="2 3">
    <name type="scientific">Mycobacterium leprae</name>
    <dbReference type="NCBI Taxonomy" id="1769"/>
    <lineage>
        <taxon>Bacteria</taxon>
        <taxon>Bacillati</taxon>
        <taxon>Actinomycetota</taxon>
        <taxon>Actinomycetes</taxon>
        <taxon>Mycobacteriales</taxon>
        <taxon>Mycobacteriaceae</taxon>
        <taxon>Mycobacterium</taxon>
    </lineage>
</organism>